<dbReference type="PANTHER" id="PTHR43187">
    <property type="entry name" value="GLUTAMINE AMIDOTRANSFERASE DUG3-RELATED"/>
    <property type="match status" value="1"/>
</dbReference>
<protein>
    <recommendedName>
        <fullName evidence="2">Glutamine amidotransferase type-2 domain-containing protein</fullName>
    </recommendedName>
</protein>
<dbReference type="PANTHER" id="PTHR43187:SF1">
    <property type="entry name" value="GLUTAMINE AMIDOTRANSFERASE DUG3-RELATED"/>
    <property type="match status" value="1"/>
</dbReference>
<evidence type="ECO:0000313" key="3">
    <source>
        <dbReference type="EMBL" id="ODQ78169.1"/>
    </source>
</evidence>
<proteinExistence type="predicted"/>
<dbReference type="AlphaFoldDB" id="A0A1E3QKE6"/>
<organism evidence="3 4">
    <name type="scientific">Babjeviella inositovora NRRL Y-12698</name>
    <dbReference type="NCBI Taxonomy" id="984486"/>
    <lineage>
        <taxon>Eukaryota</taxon>
        <taxon>Fungi</taxon>
        <taxon>Dikarya</taxon>
        <taxon>Ascomycota</taxon>
        <taxon>Saccharomycotina</taxon>
        <taxon>Pichiomycetes</taxon>
        <taxon>Serinales incertae sedis</taxon>
        <taxon>Babjeviella</taxon>
    </lineage>
</organism>
<dbReference type="STRING" id="984486.A0A1E3QKE6"/>
<dbReference type="GO" id="GO:0006751">
    <property type="term" value="P:glutathione catabolic process"/>
    <property type="evidence" value="ECO:0007669"/>
    <property type="project" value="EnsemblFungi"/>
</dbReference>
<evidence type="ECO:0000259" key="2">
    <source>
        <dbReference type="PROSITE" id="PS51278"/>
    </source>
</evidence>
<dbReference type="InterPro" id="IPR029055">
    <property type="entry name" value="Ntn_hydrolases_N"/>
</dbReference>
<dbReference type="SUPFAM" id="SSF56235">
    <property type="entry name" value="N-terminal nucleophile aminohydrolases (Ntn hydrolases)"/>
    <property type="match status" value="1"/>
</dbReference>
<evidence type="ECO:0000256" key="1">
    <source>
        <dbReference type="SAM" id="MobiDB-lite"/>
    </source>
</evidence>
<dbReference type="Gene3D" id="3.60.20.10">
    <property type="entry name" value="Glutamine Phosphoribosylpyrophosphate, subunit 1, domain 1"/>
    <property type="match status" value="1"/>
</dbReference>
<reference evidence="4" key="1">
    <citation type="submission" date="2016-05" db="EMBL/GenBank/DDBJ databases">
        <title>Comparative genomics of biotechnologically important yeasts.</title>
        <authorList>
            <consortium name="DOE Joint Genome Institute"/>
            <person name="Riley R."/>
            <person name="Haridas S."/>
            <person name="Wolfe K.H."/>
            <person name="Lopes M.R."/>
            <person name="Hittinger C.T."/>
            <person name="Goker M."/>
            <person name="Salamov A."/>
            <person name="Wisecaver J."/>
            <person name="Long T.M."/>
            <person name="Aerts A.L."/>
            <person name="Barry K."/>
            <person name="Choi C."/>
            <person name="Clum A."/>
            <person name="Coughlan A.Y."/>
            <person name="Deshpande S."/>
            <person name="Douglass A.P."/>
            <person name="Hanson S.J."/>
            <person name="Klenk H.-P."/>
            <person name="Labutti K."/>
            <person name="Lapidus A."/>
            <person name="Lindquist E."/>
            <person name="Lipzen A."/>
            <person name="Meier-Kolthoff J.P."/>
            <person name="Ohm R.A."/>
            <person name="Otillar R.P."/>
            <person name="Pangilinan J."/>
            <person name="Peng Y."/>
            <person name="Rokas A."/>
            <person name="Rosa C.A."/>
            <person name="Scheuner C."/>
            <person name="Sibirny A.A."/>
            <person name="Slot J.C."/>
            <person name="Stielow J.B."/>
            <person name="Sun H."/>
            <person name="Kurtzman C.P."/>
            <person name="Blackwell M."/>
            <person name="Grigoriev I.V."/>
            <person name="Jeffries T.W."/>
        </authorList>
    </citation>
    <scope>NUCLEOTIDE SEQUENCE [LARGE SCALE GENOMIC DNA]</scope>
    <source>
        <strain evidence="4">NRRL Y-12698</strain>
    </source>
</reference>
<dbReference type="EMBL" id="KV454436">
    <property type="protein sequence ID" value="ODQ78169.1"/>
    <property type="molecule type" value="Genomic_DNA"/>
</dbReference>
<dbReference type="Proteomes" id="UP000094336">
    <property type="component" value="Unassembled WGS sequence"/>
</dbReference>
<dbReference type="InterPro" id="IPR052373">
    <property type="entry name" value="Gamma-glu_amide_hydrolase"/>
</dbReference>
<dbReference type="RefSeq" id="XP_018983497.1">
    <property type="nucleotide sequence ID" value="XM_019129572.1"/>
</dbReference>
<dbReference type="InterPro" id="IPR017932">
    <property type="entry name" value="GATase_2_dom"/>
</dbReference>
<feature type="compositionally biased region" description="Polar residues" evidence="1">
    <location>
        <begin position="449"/>
        <end position="463"/>
    </location>
</feature>
<evidence type="ECO:0000313" key="4">
    <source>
        <dbReference type="Proteomes" id="UP000094336"/>
    </source>
</evidence>
<dbReference type="CDD" id="cd01908">
    <property type="entry name" value="YafJ"/>
    <property type="match status" value="1"/>
</dbReference>
<dbReference type="GO" id="GO:0005737">
    <property type="term" value="C:cytoplasm"/>
    <property type="evidence" value="ECO:0007669"/>
    <property type="project" value="EnsemblFungi"/>
</dbReference>
<feature type="region of interest" description="Disordered" evidence="1">
    <location>
        <begin position="443"/>
        <end position="484"/>
    </location>
</feature>
<dbReference type="GO" id="GO:0036374">
    <property type="term" value="F:glutathione hydrolase activity"/>
    <property type="evidence" value="ECO:0007669"/>
    <property type="project" value="EnsemblFungi"/>
</dbReference>
<name>A0A1E3QKE6_9ASCO</name>
<accession>A0A1E3QKE6</accession>
<dbReference type="GeneID" id="30147425"/>
<dbReference type="GO" id="GO:0061672">
    <property type="term" value="C:glutathione hydrolase complex"/>
    <property type="evidence" value="ECO:0007669"/>
    <property type="project" value="EnsemblFungi"/>
</dbReference>
<feature type="region of interest" description="Disordered" evidence="1">
    <location>
        <begin position="58"/>
        <end position="80"/>
    </location>
</feature>
<dbReference type="OrthoDB" id="14446at2759"/>
<feature type="domain" description="Glutamine amidotransferase type-2" evidence="2">
    <location>
        <begin position="2"/>
        <end position="361"/>
    </location>
</feature>
<dbReference type="Pfam" id="PF13522">
    <property type="entry name" value="GATase_6"/>
    <property type="match status" value="1"/>
</dbReference>
<gene>
    <name evidence="3" type="ORF">BABINDRAFT_162840</name>
</gene>
<dbReference type="PROSITE" id="PS51278">
    <property type="entry name" value="GATASE_TYPE_2"/>
    <property type="match status" value="1"/>
</dbReference>
<sequence>MCRFMIYKGTDPILLENLLTKPAHSIINQSFDSRLRLDLRNPINGDGFGVGYYQYASDSSNSEDTAPEPQGNSPAADDAGDFESRLSVEENLKKLSPCIFRAITPAWNNINLNRLAASTRSKLVFAHVRASTYGVLSETNCHPFNYGNLMFMHNGGISQFSKIKKKLISHLNDEWFLYIQGSTDSECCFALFLDCLDKLGYDPRPNNFECELYQGNFPQTIPPVTHFPDHILRKALLQTILLIKNWQVAVTDEPSLLNFAVTDGESIVISRYITSLTDEAASLHFSTGSSFKASPDANDCNPPYEFKMERLNRSQDTIMIASEPLTFQREDWITVPTNTTLTVRRQTVLLHPIEDQFYDPDADRSSGLASSKGLMGNFPIGELSTNLASTQAGAANGTIASGSVNGHITSVTGVAGDDSDRLAASIPSFELIKGGGMAPPPLEREGRSRMNSQNHTVYGNLNKTHGPGEPLRKSPPCLTGSMCC</sequence>
<keyword evidence="4" id="KW-1185">Reference proteome</keyword>